<gene>
    <name evidence="1" type="ORF">DFJ64_0893</name>
</gene>
<evidence type="ECO:0000313" key="1">
    <source>
        <dbReference type="EMBL" id="REF35512.1"/>
    </source>
</evidence>
<name>A0A3D9V139_THECX</name>
<organism evidence="1 2">
    <name type="scientific">Thermasporomyces composti</name>
    <dbReference type="NCBI Taxonomy" id="696763"/>
    <lineage>
        <taxon>Bacteria</taxon>
        <taxon>Bacillati</taxon>
        <taxon>Actinomycetota</taxon>
        <taxon>Actinomycetes</taxon>
        <taxon>Propionibacteriales</taxon>
        <taxon>Nocardioidaceae</taxon>
        <taxon>Thermasporomyces</taxon>
    </lineage>
</organism>
<dbReference type="EMBL" id="QTUC01000001">
    <property type="protein sequence ID" value="REF35512.1"/>
    <property type="molecule type" value="Genomic_DNA"/>
</dbReference>
<evidence type="ECO:0000313" key="2">
    <source>
        <dbReference type="Proteomes" id="UP000256485"/>
    </source>
</evidence>
<proteinExistence type="predicted"/>
<sequence length="88" mass="9029">MISAEISRELVAGASFPGPSVGMRMISPVELASRGTGVSSVGFILRPRSRRVYGGPASLLLASDQSDLSALSTESSLSGVPAWSPPVL</sequence>
<dbReference type="AlphaFoldDB" id="A0A3D9V139"/>
<accession>A0A3D9V139</accession>
<keyword evidence="2" id="KW-1185">Reference proteome</keyword>
<dbReference type="Proteomes" id="UP000256485">
    <property type="component" value="Unassembled WGS sequence"/>
</dbReference>
<comment type="caution">
    <text evidence="1">The sequence shown here is derived from an EMBL/GenBank/DDBJ whole genome shotgun (WGS) entry which is preliminary data.</text>
</comment>
<protein>
    <submittedName>
        <fullName evidence="1">Uncharacterized protein</fullName>
    </submittedName>
</protein>
<reference evidence="1 2" key="1">
    <citation type="submission" date="2018-08" db="EMBL/GenBank/DDBJ databases">
        <title>Sequencing the genomes of 1000 actinobacteria strains.</title>
        <authorList>
            <person name="Klenk H.-P."/>
        </authorList>
    </citation>
    <scope>NUCLEOTIDE SEQUENCE [LARGE SCALE GENOMIC DNA]</scope>
    <source>
        <strain evidence="1 2">DSM 22891</strain>
    </source>
</reference>